<feature type="region of interest" description="Disordered" evidence="8">
    <location>
        <begin position="14"/>
        <end position="138"/>
    </location>
</feature>
<dbReference type="Proteomes" id="UP001146120">
    <property type="component" value="Unassembled WGS sequence"/>
</dbReference>
<feature type="domain" description="SAP" evidence="9">
    <location>
        <begin position="553"/>
        <end position="587"/>
    </location>
</feature>
<evidence type="ECO:0000313" key="11">
    <source>
        <dbReference type="Proteomes" id="UP001146120"/>
    </source>
</evidence>
<feature type="compositionally biased region" description="Basic and acidic residues" evidence="8">
    <location>
        <begin position="175"/>
        <end position="194"/>
    </location>
</feature>
<dbReference type="PANTHER" id="PTHR12707:SF0">
    <property type="entry name" value="PININ"/>
    <property type="match status" value="1"/>
</dbReference>
<dbReference type="InterPro" id="IPR039853">
    <property type="entry name" value="Pinin"/>
</dbReference>
<feature type="compositionally biased region" description="Polar residues" evidence="8">
    <location>
        <begin position="488"/>
        <end position="507"/>
    </location>
</feature>
<keyword evidence="4" id="KW-0805">Transcription regulation</keyword>
<reference evidence="10" key="2">
    <citation type="journal article" date="2023" name="Microbiol Resour">
        <title>Decontamination and Annotation of the Draft Genome Sequence of the Oomycete Lagenidium giganteum ARSEF 373.</title>
        <authorList>
            <person name="Morgan W.R."/>
            <person name="Tartar A."/>
        </authorList>
    </citation>
    <scope>NUCLEOTIDE SEQUENCE</scope>
    <source>
        <strain evidence="10">ARSEF 373</strain>
    </source>
</reference>
<evidence type="ECO:0000256" key="4">
    <source>
        <dbReference type="ARBA" id="ARBA00023015"/>
    </source>
</evidence>
<dbReference type="GO" id="GO:0006397">
    <property type="term" value="P:mRNA processing"/>
    <property type="evidence" value="ECO:0007669"/>
    <property type="project" value="UniProtKB-KW"/>
</dbReference>
<dbReference type="InterPro" id="IPR036361">
    <property type="entry name" value="SAP_dom_sf"/>
</dbReference>
<dbReference type="InterPro" id="IPR006786">
    <property type="entry name" value="Pinin_SDK_MemA"/>
</dbReference>
<protein>
    <recommendedName>
        <fullName evidence="9">SAP domain-containing protein</fullName>
    </recommendedName>
</protein>
<dbReference type="SUPFAM" id="SSF68906">
    <property type="entry name" value="SAP domain"/>
    <property type="match status" value="1"/>
</dbReference>
<comment type="subcellular location">
    <subcellularLocation>
        <location evidence="1">Nucleus</location>
    </subcellularLocation>
</comment>
<feature type="compositionally biased region" description="Basic and acidic residues" evidence="8">
    <location>
        <begin position="69"/>
        <end position="79"/>
    </location>
</feature>
<evidence type="ECO:0000256" key="5">
    <source>
        <dbReference type="ARBA" id="ARBA00023163"/>
    </source>
</evidence>
<keyword evidence="3" id="KW-0507">mRNA processing</keyword>
<dbReference type="PANTHER" id="PTHR12707">
    <property type="entry name" value="PINN"/>
    <property type="match status" value="1"/>
</dbReference>
<gene>
    <name evidence="10" type="ORF">N0F65_009807</name>
</gene>
<dbReference type="GO" id="GO:0008380">
    <property type="term" value="P:RNA splicing"/>
    <property type="evidence" value="ECO:0007669"/>
    <property type="project" value="UniProtKB-KW"/>
</dbReference>
<dbReference type="GO" id="GO:0071013">
    <property type="term" value="C:catalytic step 2 spliceosome"/>
    <property type="evidence" value="ECO:0007669"/>
    <property type="project" value="TreeGrafter"/>
</dbReference>
<feature type="compositionally biased region" description="Low complexity" evidence="8">
    <location>
        <begin position="456"/>
        <end position="471"/>
    </location>
</feature>
<comment type="similarity">
    <text evidence="2">Belongs to the pinin family.</text>
</comment>
<sequence length="592" mass="65552">MDDESALRAELRELARKKEQLDPSRRGGAGSRKSVFARLGGAQSNDSPRGGRERFRGGAARQVSLLKENAFDDNRRRQDGSGSGLGKRDRYGNGGAASAPKRQRLHSALARPKREVDPGRDHANAEEDEEEKEKKKRRVVAVYEQKDGKARSRRMFGALMGHLGKAKAQIEKDSDLFKRQDSKQHEAEAKEKVQSKQIEVQAKRDAVITRLERLIAKTEVELQEQTARLKLQHVQAVRKMTTLAQNLQTVSSPPIYYLPAKHTKETKDLVEASIEAKDMKVQAASRELEDKLRTLEAEAKSKLETYREQLEEAKQKAVEAPETTSKGDDLVDKDMEDNAVPRSPRKEKGAKVSGKDDEDMSESKDVDDANADGAEVKEDDKAESTKEGSHDEHDDRMDDKEENHRAESEPQATDDQTDNNSIEKDKGDSEKSAEKHKEEMADEEMSVEVPEDADAKAASPADDSAIDASNSQPTVDDGPENMKDTEESNNPAQGSTENDQASASPMNRTAEVDVASDSKQNPPSPQKEPHANADTESSAFQTPTKPTKSSLVPSSLKVTELREQLKKRGLDTKGLKSNLIKRLEEALEKDAS</sequence>
<evidence type="ECO:0000256" key="2">
    <source>
        <dbReference type="ARBA" id="ARBA00010386"/>
    </source>
</evidence>
<feature type="compositionally biased region" description="Basic and acidic residues" evidence="8">
    <location>
        <begin position="306"/>
        <end position="333"/>
    </location>
</feature>
<accession>A0AAV2YJQ0</accession>
<feature type="compositionally biased region" description="Basic and acidic residues" evidence="8">
    <location>
        <begin position="421"/>
        <end position="439"/>
    </location>
</feature>
<organism evidence="10 11">
    <name type="scientific">Lagenidium giganteum</name>
    <dbReference type="NCBI Taxonomy" id="4803"/>
    <lineage>
        <taxon>Eukaryota</taxon>
        <taxon>Sar</taxon>
        <taxon>Stramenopiles</taxon>
        <taxon>Oomycota</taxon>
        <taxon>Peronosporomycetes</taxon>
        <taxon>Pythiales</taxon>
        <taxon>Pythiaceae</taxon>
    </lineage>
</organism>
<evidence type="ECO:0000259" key="9">
    <source>
        <dbReference type="PROSITE" id="PS50800"/>
    </source>
</evidence>
<feature type="compositionally biased region" description="Basic and acidic residues" evidence="8">
    <location>
        <begin position="344"/>
        <end position="367"/>
    </location>
</feature>
<feature type="compositionally biased region" description="Polar residues" evidence="8">
    <location>
        <begin position="534"/>
        <end position="557"/>
    </location>
</feature>
<evidence type="ECO:0000256" key="7">
    <source>
        <dbReference type="ARBA" id="ARBA00023242"/>
    </source>
</evidence>
<evidence type="ECO:0000256" key="6">
    <source>
        <dbReference type="ARBA" id="ARBA00023187"/>
    </source>
</evidence>
<feature type="compositionally biased region" description="Basic and acidic residues" evidence="8">
    <location>
        <begin position="374"/>
        <end position="408"/>
    </location>
</feature>
<evidence type="ECO:0000313" key="10">
    <source>
        <dbReference type="EMBL" id="DAZ93567.1"/>
    </source>
</evidence>
<comment type="caution">
    <text evidence="10">The sequence shown here is derived from an EMBL/GenBank/DDBJ whole genome shotgun (WGS) entry which is preliminary data.</text>
</comment>
<evidence type="ECO:0000256" key="3">
    <source>
        <dbReference type="ARBA" id="ARBA00022664"/>
    </source>
</evidence>
<keyword evidence="7" id="KW-0539">Nucleus</keyword>
<dbReference type="EMBL" id="DAKRPA010000307">
    <property type="protein sequence ID" value="DAZ93567.1"/>
    <property type="molecule type" value="Genomic_DNA"/>
</dbReference>
<dbReference type="SMART" id="SM00513">
    <property type="entry name" value="SAP"/>
    <property type="match status" value="1"/>
</dbReference>
<feature type="region of interest" description="Disordered" evidence="8">
    <location>
        <begin position="175"/>
        <end position="195"/>
    </location>
</feature>
<keyword evidence="5" id="KW-0804">Transcription</keyword>
<dbReference type="PROSITE" id="PS50800">
    <property type="entry name" value="SAP"/>
    <property type="match status" value="1"/>
</dbReference>
<dbReference type="Pfam" id="PF04696">
    <property type="entry name" value="Pinin_SDK_memA"/>
    <property type="match status" value="1"/>
</dbReference>
<dbReference type="AlphaFoldDB" id="A0AAV2YJQ0"/>
<evidence type="ECO:0000256" key="1">
    <source>
        <dbReference type="ARBA" id="ARBA00004123"/>
    </source>
</evidence>
<evidence type="ECO:0000256" key="8">
    <source>
        <dbReference type="SAM" id="MobiDB-lite"/>
    </source>
</evidence>
<feature type="compositionally biased region" description="Polar residues" evidence="8">
    <location>
        <begin position="410"/>
        <end position="420"/>
    </location>
</feature>
<keyword evidence="11" id="KW-1185">Reference proteome</keyword>
<reference evidence="10" key="1">
    <citation type="submission" date="2022-11" db="EMBL/GenBank/DDBJ databases">
        <authorList>
            <person name="Morgan W.R."/>
            <person name="Tartar A."/>
        </authorList>
    </citation>
    <scope>NUCLEOTIDE SEQUENCE</scope>
    <source>
        <strain evidence="10">ARSEF 373</strain>
    </source>
</reference>
<feature type="compositionally biased region" description="Basic and acidic residues" evidence="8">
    <location>
        <begin position="112"/>
        <end position="125"/>
    </location>
</feature>
<feature type="compositionally biased region" description="Acidic residues" evidence="8">
    <location>
        <begin position="440"/>
        <end position="452"/>
    </location>
</feature>
<feature type="compositionally biased region" description="Basic and acidic residues" evidence="8">
    <location>
        <begin position="14"/>
        <end position="25"/>
    </location>
</feature>
<proteinExistence type="inferred from homology"/>
<name>A0AAV2YJQ0_9STRA</name>
<dbReference type="Pfam" id="PF02037">
    <property type="entry name" value="SAP"/>
    <property type="match status" value="1"/>
</dbReference>
<dbReference type="Gene3D" id="1.10.720.30">
    <property type="entry name" value="SAP domain"/>
    <property type="match status" value="1"/>
</dbReference>
<dbReference type="InterPro" id="IPR003034">
    <property type="entry name" value="SAP_dom"/>
</dbReference>
<keyword evidence="6" id="KW-0508">mRNA splicing</keyword>
<feature type="region of interest" description="Disordered" evidence="8">
    <location>
        <begin position="306"/>
        <end position="557"/>
    </location>
</feature>